<name>A0ABT2YVE0_9GAMM</name>
<dbReference type="PANTHER" id="PTHR43333">
    <property type="entry name" value="2-HACID_DH_C DOMAIN-CONTAINING PROTEIN"/>
    <property type="match status" value="1"/>
</dbReference>
<proteinExistence type="predicted"/>
<dbReference type="Proteomes" id="UP001209713">
    <property type="component" value="Unassembled WGS sequence"/>
</dbReference>
<evidence type="ECO:0000259" key="3">
    <source>
        <dbReference type="Pfam" id="PF02826"/>
    </source>
</evidence>
<dbReference type="CDD" id="cd12164">
    <property type="entry name" value="GDH_like_2"/>
    <property type="match status" value="1"/>
</dbReference>
<keyword evidence="5" id="KW-1185">Reference proteome</keyword>
<accession>A0ABT2YVE0</accession>
<keyword evidence="1" id="KW-0560">Oxidoreductase</keyword>
<reference evidence="4 5" key="1">
    <citation type="submission" date="2022-10" db="EMBL/GenBank/DDBJ databases">
        <title>Marinomonas transparenta sp. nov. and Marinomonas sargassi sp. nov., isolated from marine alga (Sargassum natans (L.) Gaillon).</title>
        <authorList>
            <person name="Wang Y."/>
        </authorList>
    </citation>
    <scope>NUCLEOTIDE SEQUENCE [LARGE SCALE GENOMIC DNA]</scope>
    <source>
        <strain evidence="4 5">C2222</strain>
    </source>
</reference>
<evidence type="ECO:0000313" key="4">
    <source>
        <dbReference type="EMBL" id="MCV2403873.1"/>
    </source>
</evidence>
<evidence type="ECO:0000313" key="5">
    <source>
        <dbReference type="Proteomes" id="UP001209713"/>
    </source>
</evidence>
<dbReference type="RefSeq" id="WP_263531255.1">
    <property type="nucleotide sequence ID" value="NZ_JAOVZB010000006.1"/>
</dbReference>
<dbReference type="EMBL" id="JAOVZB010000006">
    <property type="protein sequence ID" value="MCV2403873.1"/>
    <property type="molecule type" value="Genomic_DNA"/>
</dbReference>
<protein>
    <submittedName>
        <fullName evidence="4">Glyoxylate/hydroxypyruvate reductase A</fullName>
    </submittedName>
</protein>
<evidence type="ECO:0000256" key="1">
    <source>
        <dbReference type="ARBA" id="ARBA00023002"/>
    </source>
</evidence>
<organism evidence="4 5">
    <name type="scientific">Marinomonas sargassi</name>
    <dbReference type="NCBI Taxonomy" id="2984494"/>
    <lineage>
        <taxon>Bacteria</taxon>
        <taxon>Pseudomonadati</taxon>
        <taxon>Pseudomonadota</taxon>
        <taxon>Gammaproteobacteria</taxon>
        <taxon>Oceanospirillales</taxon>
        <taxon>Oceanospirillaceae</taxon>
        <taxon>Marinomonas</taxon>
    </lineage>
</organism>
<dbReference type="InterPro" id="IPR036291">
    <property type="entry name" value="NAD(P)-bd_dom_sf"/>
</dbReference>
<dbReference type="SUPFAM" id="SSF51735">
    <property type="entry name" value="NAD(P)-binding Rossmann-fold domains"/>
    <property type="match status" value="1"/>
</dbReference>
<dbReference type="InterPro" id="IPR006140">
    <property type="entry name" value="D-isomer_DH_NAD-bd"/>
</dbReference>
<dbReference type="Gene3D" id="3.40.50.720">
    <property type="entry name" value="NAD(P)-binding Rossmann-like Domain"/>
    <property type="match status" value="2"/>
</dbReference>
<gene>
    <name evidence="4" type="ORF">OFY17_13455</name>
</gene>
<dbReference type="PANTHER" id="PTHR43333:SF1">
    <property type="entry name" value="D-ISOMER SPECIFIC 2-HYDROXYACID DEHYDROGENASE NAD-BINDING DOMAIN-CONTAINING PROTEIN"/>
    <property type="match status" value="1"/>
</dbReference>
<sequence>MIPFISRLSLAEQNEWVRLLSTMMPEEEIIAFSSFTEAQKQTVDVAIVANPDPQDLLALPNLTWVHSVWAGVEKMVMELPSPSFHIARLVDPNLAFTMSEAVLAWTLYLHRDMPQYRFQQKQKQWCQQPMVLAKERRIGVLGLGELGLVSAKRLSDNGFSVQGWSRGPKSIKGLTSHYGDDGLITLLSQSDILICLLPLTRETTHILNAEKFSYLPEGASIINFARGPLIDDKALIEKLETRHLSHAVLDVFDKEPLVDNHPYWENEYVTVLPHISAPTHPESASRIVVSNIRRYRKQGVLPTLVDLQRGY</sequence>
<evidence type="ECO:0000256" key="2">
    <source>
        <dbReference type="ARBA" id="ARBA00023027"/>
    </source>
</evidence>
<keyword evidence="2" id="KW-0520">NAD</keyword>
<dbReference type="Pfam" id="PF02826">
    <property type="entry name" value="2-Hacid_dh_C"/>
    <property type="match status" value="1"/>
</dbReference>
<feature type="domain" description="D-isomer specific 2-hydroxyacid dehydrogenase NAD-binding" evidence="3">
    <location>
        <begin position="105"/>
        <end position="276"/>
    </location>
</feature>
<comment type="caution">
    <text evidence="4">The sequence shown here is derived from an EMBL/GenBank/DDBJ whole genome shotgun (WGS) entry which is preliminary data.</text>
</comment>